<evidence type="ECO:0000256" key="1">
    <source>
        <dbReference type="ARBA" id="ARBA00006974"/>
    </source>
</evidence>
<sequence length="97" mass="11018">MLKKPLLPLLRKKVYTRLRADDDDDDEGGKGSVPLIVGREKRERFLVPAKLLNHPLMVDLLEIAAHEYGYEQEGTLKVPCTLEYFEVVLAKLLKGAE</sequence>
<keyword evidence="3" id="KW-1185">Reference proteome</keyword>
<evidence type="ECO:0000313" key="3">
    <source>
        <dbReference type="Proteomes" id="UP000017836"/>
    </source>
</evidence>
<dbReference type="eggNOG" id="ENOG502S8WQ">
    <property type="taxonomic scope" value="Eukaryota"/>
</dbReference>
<dbReference type="HOGENOM" id="CLU_098106_7_2_1"/>
<dbReference type="Proteomes" id="UP000017836">
    <property type="component" value="Unassembled WGS sequence"/>
</dbReference>
<dbReference type="OMA" id="SAMEFGH"/>
<dbReference type="InterPro" id="IPR003676">
    <property type="entry name" value="SAUR_fam"/>
</dbReference>
<dbReference type="PANTHER" id="PTHR31374:SF198">
    <property type="entry name" value="AUXIN-RESPONSIVE PROTEIN SAUR72"/>
    <property type="match status" value="1"/>
</dbReference>
<accession>U5D356</accession>
<comment type="similarity">
    <text evidence="1">Belongs to the ARG7 family.</text>
</comment>
<protein>
    <submittedName>
        <fullName evidence="2">Uncharacterized protein</fullName>
    </submittedName>
</protein>
<reference evidence="2" key="1">
    <citation type="submission" date="2013-08" db="EMBL/GenBank/DDBJ databases">
        <authorList>
            <person name="Albert V.A."/>
            <person name="Barbazuk W.B."/>
            <person name="Chamala S."/>
            <person name="Chanderbali A.S."/>
            <person name="dePamphilis C.W."/>
            <person name="Der J.P."/>
            <person name="Estill J.C."/>
            <person name="Leebens-Mack J."/>
            <person name="Ma H."/>
            <person name="Palmer J.D."/>
            <person name="Rounsley S."/>
            <person name="Sankoff D."/>
            <person name="Schuster S.C."/>
            <person name="Soltis D.E."/>
            <person name="Soltis P.S."/>
            <person name="Wessler S.R."/>
            <person name="Wing R.A."/>
        </authorList>
    </citation>
    <scope>NUCLEOTIDE SEQUENCE</scope>
    <source>
        <tissue evidence="2">Leaf</tissue>
    </source>
</reference>
<dbReference type="EMBL" id="KI392518">
    <property type="protein sequence ID" value="ERN14798.1"/>
    <property type="molecule type" value="Genomic_DNA"/>
</dbReference>
<dbReference type="Gramene" id="ERN14798">
    <property type="protein sequence ID" value="ERN14798"/>
    <property type="gene ID" value="AMTR_s00032p00074540"/>
</dbReference>
<proteinExistence type="inferred from homology"/>
<name>U5D356_AMBTC</name>
<dbReference type="Pfam" id="PF02519">
    <property type="entry name" value="Auxin_inducible"/>
    <property type="match status" value="1"/>
</dbReference>
<gene>
    <name evidence="2" type="ORF">AMTR_s00032p00074540</name>
</gene>
<dbReference type="PANTHER" id="PTHR31374">
    <property type="entry name" value="AUXIN-INDUCED PROTEIN-LIKE-RELATED"/>
    <property type="match status" value="1"/>
</dbReference>
<dbReference type="GO" id="GO:0009733">
    <property type="term" value="P:response to auxin"/>
    <property type="evidence" value="ECO:0007669"/>
    <property type="project" value="InterPro"/>
</dbReference>
<organism evidence="2 3">
    <name type="scientific">Amborella trichopoda</name>
    <dbReference type="NCBI Taxonomy" id="13333"/>
    <lineage>
        <taxon>Eukaryota</taxon>
        <taxon>Viridiplantae</taxon>
        <taxon>Streptophyta</taxon>
        <taxon>Embryophyta</taxon>
        <taxon>Tracheophyta</taxon>
        <taxon>Spermatophyta</taxon>
        <taxon>Magnoliopsida</taxon>
        <taxon>Amborellales</taxon>
        <taxon>Amborellaceae</taxon>
        <taxon>Amborella</taxon>
    </lineage>
</organism>
<dbReference type="AlphaFoldDB" id="U5D356"/>
<evidence type="ECO:0000313" key="2">
    <source>
        <dbReference type="EMBL" id="ERN14798.1"/>
    </source>
</evidence>